<reference evidence="1" key="1">
    <citation type="submission" date="2020-08" db="EMBL/GenBank/DDBJ databases">
        <title>Novel species isolated from subtropical streams in China.</title>
        <authorList>
            <person name="Lu H."/>
        </authorList>
    </citation>
    <scope>NUCLEOTIDE SEQUENCE</scope>
    <source>
        <strain evidence="1">KACC 12607</strain>
    </source>
</reference>
<evidence type="ECO:0000313" key="2">
    <source>
        <dbReference type="Proteomes" id="UP000634011"/>
    </source>
</evidence>
<dbReference type="EMBL" id="JACOFV010000001">
    <property type="protein sequence ID" value="MBC3860885.1"/>
    <property type="molecule type" value="Genomic_DNA"/>
</dbReference>
<sequence>MKLKSTILRTLFGLFFVILIFSTIGIVSNREADKNEKQFCSTVTAGTPISGLKEKALANGANKKMTQIFDINPPEHTLLVVFNGAFQFDRYICEINFIDDKVTSVKHAHMN</sequence>
<protein>
    <submittedName>
        <fullName evidence="1">Uncharacterized protein</fullName>
    </submittedName>
</protein>
<name>A0A923HF39_9BURK</name>
<dbReference type="RefSeq" id="WP_186910802.1">
    <property type="nucleotide sequence ID" value="NZ_JACOFV010000001.1"/>
</dbReference>
<evidence type="ECO:0000313" key="1">
    <source>
        <dbReference type="EMBL" id="MBC3860885.1"/>
    </source>
</evidence>
<organism evidence="1 2">
    <name type="scientific">Undibacterium jejuense</name>
    <dbReference type="NCBI Taxonomy" id="1344949"/>
    <lineage>
        <taxon>Bacteria</taxon>
        <taxon>Pseudomonadati</taxon>
        <taxon>Pseudomonadota</taxon>
        <taxon>Betaproteobacteria</taxon>
        <taxon>Burkholderiales</taxon>
        <taxon>Oxalobacteraceae</taxon>
        <taxon>Undibacterium</taxon>
    </lineage>
</organism>
<proteinExistence type="predicted"/>
<dbReference type="Proteomes" id="UP000634011">
    <property type="component" value="Unassembled WGS sequence"/>
</dbReference>
<gene>
    <name evidence="1" type="ORF">H8K32_02140</name>
</gene>
<dbReference type="AlphaFoldDB" id="A0A923HF39"/>
<keyword evidence="2" id="KW-1185">Reference proteome</keyword>
<accession>A0A923HF39</accession>
<comment type="caution">
    <text evidence="1">The sequence shown here is derived from an EMBL/GenBank/DDBJ whole genome shotgun (WGS) entry which is preliminary data.</text>
</comment>